<evidence type="ECO:0000259" key="8">
    <source>
        <dbReference type="Pfam" id="PF05198"/>
    </source>
</evidence>
<evidence type="ECO:0000313" key="9">
    <source>
        <dbReference type="EMBL" id="PVY94239.1"/>
    </source>
</evidence>
<keyword evidence="4" id="KW-0963">Cytoplasm</keyword>
<dbReference type="Gene3D" id="3.30.110.10">
    <property type="entry name" value="Translation initiation factor 3 (IF-3), C-terminal domain"/>
    <property type="match status" value="1"/>
</dbReference>
<dbReference type="InterPro" id="IPR036788">
    <property type="entry name" value="T_IF-3_C_sf"/>
</dbReference>
<protein>
    <recommendedName>
        <fullName evidence="4 5">Translation initiation factor IF-3</fullName>
    </recommendedName>
</protein>
<proteinExistence type="inferred from homology"/>
<feature type="domain" description="Translation initiation factor 3 N-terminal" evidence="8">
    <location>
        <begin position="1"/>
        <end position="51"/>
    </location>
</feature>
<evidence type="ECO:0000256" key="6">
    <source>
        <dbReference type="RuleBase" id="RU000646"/>
    </source>
</evidence>
<dbReference type="InterPro" id="IPR019815">
    <property type="entry name" value="Translation_initiation_fac_3_C"/>
</dbReference>
<keyword evidence="3 4" id="KW-0648">Protein biosynthesis</keyword>
<dbReference type="SUPFAM" id="SSF54364">
    <property type="entry name" value="Translation initiation factor IF3, N-terminal domain"/>
    <property type="match status" value="1"/>
</dbReference>
<dbReference type="HAMAP" id="MF_00080">
    <property type="entry name" value="IF_3"/>
    <property type="match status" value="1"/>
</dbReference>
<accession>A0A2U1E3F5</accession>
<dbReference type="GO" id="GO:0003743">
    <property type="term" value="F:translation initiation factor activity"/>
    <property type="evidence" value="ECO:0007669"/>
    <property type="project" value="UniProtKB-UniRule"/>
</dbReference>
<dbReference type="PANTHER" id="PTHR10938:SF0">
    <property type="entry name" value="TRANSLATION INITIATION FACTOR IF-3, MITOCHONDRIAL"/>
    <property type="match status" value="1"/>
</dbReference>
<dbReference type="InterPro" id="IPR036787">
    <property type="entry name" value="T_IF-3_N_sf"/>
</dbReference>
<dbReference type="GO" id="GO:0016020">
    <property type="term" value="C:membrane"/>
    <property type="evidence" value="ECO:0007669"/>
    <property type="project" value="TreeGrafter"/>
</dbReference>
<dbReference type="FunFam" id="3.30.110.10:FF:000001">
    <property type="entry name" value="Translation initiation factor IF-3"/>
    <property type="match status" value="1"/>
</dbReference>
<comment type="caution">
    <text evidence="9">The sequence shown here is derived from an EMBL/GenBank/DDBJ whole genome shotgun (WGS) entry which is preliminary data.</text>
</comment>
<comment type="similarity">
    <text evidence="1 4 6">Belongs to the IF-3 family.</text>
</comment>
<dbReference type="SUPFAM" id="SSF55200">
    <property type="entry name" value="Translation initiation factor IF3, C-terminal domain"/>
    <property type="match status" value="1"/>
</dbReference>
<comment type="function">
    <text evidence="4 6">IF-3 binds to the 30S ribosomal subunit and shifts the equilibrium between 70S ribosomes and their 50S and 30S subunits in favor of the free subunits, thus enhancing the availability of 30S subunits on which protein synthesis initiation begins.</text>
</comment>
<comment type="subunit">
    <text evidence="4 6">Monomer.</text>
</comment>
<dbReference type="AlphaFoldDB" id="A0A2U1E3F5"/>
<keyword evidence="10" id="KW-1185">Reference proteome</keyword>
<dbReference type="InterPro" id="IPR019814">
    <property type="entry name" value="Translation_initiation_fac_3_N"/>
</dbReference>
<dbReference type="NCBIfam" id="TIGR00168">
    <property type="entry name" value="infC"/>
    <property type="match status" value="1"/>
</dbReference>
<dbReference type="EMBL" id="QEKV01000006">
    <property type="protein sequence ID" value="PVY94239.1"/>
    <property type="molecule type" value="Genomic_DNA"/>
</dbReference>
<evidence type="ECO:0000256" key="1">
    <source>
        <dbReference type="ARBA" id="ARBA00005439"/>
    </source>
</evidence>
<reference evidence="9 10" key="1">
    <citation type="submission" date="2018-04" db="EMBL/GenBank/DDBJ databases">
        <title>Genomic Encyclopedia of Type Strains, Phase IV (KMG-IV): sequencing the most valuable type-strain genomes for metagenomic binning, comparative biology and taxonomic classification.</title>
        <authorList>
            <person name="Goeker M."/>
        </authorList>
    </citation>
    <scope>NUCLEOTIDE SEQUENCE [LARGE SCALE GENOMIC DNA]</scope>
    <source>
        <strain evidence="9 10">DSM 20705</strain>
    </source>
</reference>
<sequence>MGIVETEKAMEIAENSNLDLVKVAPQAKPPVCKIMDYGKYRYELQKKDKEAKKNQKTIRVKEIKMSPTIEEHDLKVKTSQAVKFLEGGDKVKVSVRFRGRQMGHVEQGKEVLNWFFDEIKDYAQIDKPAKLEGRNMVMYVLPKSE</sequence>
<comment type="subcellular location">
    <subcellularLocation>
        <location evidence="4 6">Cytoplasm</location>
    </subcellularLocation>
</comment>
<dbReference type="GO" id="GO:0043022">
    <property type="term" value="F:ribosome binding"/>
    <property type="evidence" value="ECO:0007669"/>
    <property type="project" value="TreeGrafter"/>
</dbReference>
<dbReference type="Pfam" id="PF05198">
    <property type="entry name" value="IF3_N"/>
    <property type="match status" value="1"/>
</dbReference>
<evidence type="ECO:0000256" key="5">
    <source>
        <dbReference type="NCBIfam" id="TIGR00168"/>
    </source>
</evidence>
<dbReference type="PANTHER" id="PTHR10938">
    <property type="entry name" value="TRANSLATION INITIATION FACTOR IF-3"/>
    <property type="match status" value="1"/>
</dbReference>
<dbReference type="Proteomes" id="UP000245793">
    <property type="component" value="Unassembled WGS sequence"/>
</dbReference>
<dbReference type="PROSITE" id="PS00938">
    <property type="entry name" value="IF3"/>
    <property type="match status" value="1"/>
</dbReference>
<gene>
    <name evidence="4" type="primary">infC</name>
    <name evidence="9" type="ORF">C7381_106112</name>
</gene>
<keyword evidence="2 4" id="KW-0396">Initiation factor</keyword>
<evidence type="ECO:0000256" key="2">
    <source>
        <dbReference type="ARBA" id="ARBA00022540"/>
    </source>
</evidence>
<evidence type="ECO:0000256" key="3">
    <source>
        <dbReference type="ARBA" id="ARBA00022917"/>
    </source>
</evidence>
<dbReference type="Pfam" id="PF00707">
    <property type="entry name" value="IF3_C"/>
    <property type="match status" value="1"/>
</dbReference>
<dbReference type="Gene3D" id="3.10.20.80">
    <property type="entry name" value="Translation initiation factor 3 (IF-3), N-terminal domain"/>
    <property type="match status" value="1"/>
</dbReference>
<dbReference type="GO" id="GO:0032790">
    <property type="term" value="P:ribosome disassembly"/>
    <property type="evidence" value="ECO:0007669"/>
    <property type="project" value="TreeGrafter"/>
</dbReference>
<dbReference type="GO" id="GO:0005829">
    <property type="term" value="C:cytosol"/>
    <property type="evidence" value="ECO:0007669"/>
    <property type="project" value="TreeGrafter"/>
</dbReference>
<organism evidence="9 10">
    <name type="scientific">Ezakiella coagulans</name>
    <dbReference type="NCBI Taxonomy" id="46507"/>
    <lineage>
        <taxon>Bacteria</taxon>
        <taxon>Bacillati</taxon>
        <taxon>Bacillota</taxon>
        <taxon>Tissierellia</taxon>
        <taxon>Ezakiella</taxon>
    </lineage>
</organism>
<name>A0A2U1E3F5_9FIRM</name>
<dbReference type="InterPro" id="IPR019813">
    <property type="entry name" value="Translation_initiation_fac3_CS"/>
</dbReference>
<evidence type="ECO:0000313" key="10">
    <source>
        <dbReference type="Proteomes" id="UP000245793"/>
    </source>
</evidence>
<feature type="domain" description="Translation initiation factor 3 C-terminal" evidence="7">
    <location>
        <begin position="58"/>
        <end position="143"/>
    </location>
</feature>
<dbReference type="InterPro" id="IPR001288">
    <property type="entry name" value="Translation_initiation_fac_3"/>
</dbReference>
<evidence type="ECO:0000259" key="7">
    <source>
        <dbReference type="Pfam" id="PF00707"/>
    </source>
</evidence>
<evidence type="ECO:0000256" key="4">
    <source>
        <dbReference type="HAMAP-Rule" id="MF_00080"/>
    </source>
</evidence>